<organism evidence="1 2">
    <name type="scientific">Xaviernesmea oryzae</name>
    <dbReference type="NCBI Taxonomy" id="464029"/>
    <lineage>
        <taxon>Bacteria</taxon>
        <taxon>Pseudomonadati</taxon>
        <taxon>Pseudomonadota</taxon>
        <taxon>Alphaproteobacteria</taxon>
        <taxon>Hyphomicrobiales</taxon>
        <taxon>Rhizobiaceae</taxon>
        <taxon>Rhizobium/Agrobacterium group</taxon>
        <taxon>Xaviernesmea</taxon>
    </lineage>
</organism>
<proteinExistence type="predicted"/>
<dbReference type="EMBL" id="MKIP01000044">
    <property type="protein sequence ID" value="OLP59767.1"/>
    <property type="molecule type" value="Genomic_DNA"/>
</dbReference>
<dbReference type="Proteomes" id="UP000186364">
    <property type="component" value="Unassembled WGS sequence"/>
</dbReference>
<accession>A0A1Q9AWB3</accession>
<reference evidence="1 2" key="1">
    <citation type="submission" date="2016-09" db="EMBL/GenBank/DDBJ databases">
        <title>Rhizobium sp. nov., a novel species isolated from the rice rhizosphere.</title>
        <authorList>
            <person name="Zhao J."/>
            <person name="Zhang X."/>
        </authorList>
    </citation>
    <scope>NUCLEOTIDE SEQUENCE [LARGE SCALE GENOMIC DNA]</scope>
    <source>
        <strain evidence="1 2">1.7048</strain>
    </source>
</reference>
<protein>
    <submittedName>
        <fullName evidence="1">Uncharacterized protein</fullName>
    </submittedName>
</protein>
<keyword evidence="2" id="KW-1185">Reference proteome</keyword>
<sequence length="61" mass="6660">MSRSLAQNLVGLTKLSILPLKSLHLLGDIARQACSFTAVDPCLLDPFVQRGWRAANHGSDR</sequence>
<name>A0A1Q9AWB3_9HYPH</name>
<gene>
    <name evidence="1" type="ORF">BJF93_21880</name>
</gene>
<evidence type="ECO:0000313" key="2">
    <source>
        <dbReference type="Proteomes" id="UP000186364"/>
    </source>
</evidence>
<evidence type="ECO:0000313" key="1">
    <source>
        <dbReference type="EMBL" id="OLP59767.1"/>
    </source>
</evidence>
<dbReference type="AlphaFoldDB" id="A0A1Q9AWB3"/>
<comment type="caution">
    <text evidence="1">The sequence shown here is derived from an EMBL/GenBank/DDBJ whole genome shotgun (WGS) entry which is preliminary data.</text>
</comment>